<evidence type="ECO:0000313" key="16">
    <source>
        <dbReference type="Proteomes" id="UP001169006"/>
    </source>
</evidence>
<keyword evidence="7 13" id="KW-0812">Transmembrane</keyword>
<feature type="transmembrane region" description="Helical" evidence="13">
    <location>
        <begin position="170"/>
        <end position="191"/>
    </location>
</feature>
<keyword evidence="2" id="KW-0813">Transport</keyword>
<feature type="transmembrane region" description="Helical" evidence="13">
    <location>
        <begin position="30"/>
        <end position="51"/>
    </location>
</feature>
<dbReference type="Gene3D" id="1.10.3730.20">
    <property type="match status" value="2"/>
</dbReference>
<evidence type="ECO:0000256" key="12">
    <source>
        <dbReference type="ARBA" id="ARBA00038032"/>
    </source>
</evidence>
<evidence type="ECO:0000256" key="11">
    <source>
        <dbReference type="ARBA" id="ARBA00023136"/>
    </source>
</evidence>
<accession>A0ABT8T011</accession>
<feature type="transmembrane region" description="Helical" evidence="13">
    <location>
        <begin position="207"/>
        <end position="228"/>
    </location>
</feature>
<evidence type="ECO:0000256" key="13">
    <source>
        <dbReference type="SAM" id="Phobius"/>
    </source>
</evidence>
<name>A0ABT8T011_9HYPH</name>
<dbReference type="InterPro" id="IPR000390">
    <property type="entry name" value="Small_drug/metabolite_transptr"/>
</dbReference>
<keyword evidence="8" id="KW-0448">Lipopolysaccharide biosynthesis</keyword>
<reference evidence="15" key="2">
    <citation type="submission" date="2023-07" db="EMBL/GenBank/DDBJ databases">
        <authorList>
            <person name="Sun H."/>
        </authorList>
    </citation>
    <scope>NUCLEOTIDE SEQUENCE</scope>
    <source>
        <strain evidence="15">05753</strain>
    </source>
</reference>
<evidence type="ECO:0000259" key="14">
    <source>
        <dbReference type="Pfam" id="PF00892"/>
    </source>
</evidence>
<evidence type="ECO:0000313" key="15">
    <source>
        <dbReference type="EMBL" id="MDO1583946.1"/>
    </source>
</evidence>
<reference evidence="15" key="1">
    <citation type="journal article" date="2015" name="Int. J. Syst. Evol. Microbiol.">
        <title>Rhizobium oryzicola sp. nov., potential plant-growth-promoting endophytic bacteria isolated from rice roots.</title>
        <authorList>
            <person name="Zhang X.X."/>
            <person name="Gao J.S."/>
            <person name="Cao Y.H."/>
            <person name="Sheirdil R.A."/>
            <person name="Wang X.C."/>
            <person name="Zhang L."/>
        </authorList>
    </citation>
    <scope>NUCLEOTIDE SEQUENCE</scope>
    <source>
        <strain evidence="15">05753</strain>
    </source>
</reference>
<dbReference type="PANTHER" id="PTHR30561:SF1">
    <property type="entry name" value="MULTIDRUG TRANSPORTER EMRE"/>
    <property type="match status" value="1"/>
</dbReference>
<proteinExistence type="inferred from homology"/>
<evidence type="ECO:0000256" key="10">
    <source>
        <dbReference type="ARBA" id="ARBA00023098"/>
    </source>
</evidence>
<keyword evidence="9 13" id="KW-1133">Transmembrane helix</keyword>
<sequence>MNPALIGLALFAAALHASWNAFLRSGADRLWSVTIMSIAGTVVAIPFLFIFPLPSATGFAYILISCALQIIYTVFLIAAYRYGDLGQIYPVIRGTVPLMVSLGGYLFSGIHLAWTQMAGVVLIAAGIMSLALGKSRAPTSSILLALFSGTLIATYATIDSIGVKHVETPGVYAAWVIFLYGVLQLCVYTVMRGRLRFEVRSAESWKAVAGGILALLSYAAIIGAYSLGPAGPVSAIRETSVVFAAVIGWIFLGERLTPRRVIACLIVAAGAITIGR</sequence>
<comment type="caution">
    <text evidence="15">The sequence shown here is derived from an EMBL/GenBank/DDBJ whole genome shotgun (WGS) entry which is preliminary data.</text>
</comment>
<keyword evidence="3" id="KW-1003">Cell membrane</keyword>
<keyword evidence="4" id="KW-0444">Lipid biosynthesis</keyword>
<evidence type="ECO:0000256" key="4">
    <source>
        <dbReference type="ARBA" id="ARBA00022516"/>
    </source>
</evidence>
<dbReference type="PANTHER" id="PTHR30561">
    <property type="entry name" value="SMR FAMILY PROTON-DEPENDENT DRUG EFFLUX TRANSPORTER SUGE"/>
    <property type="match status" value="1"/>
</dbReference>
<comment type="similarity">
    <text evidence="12">Belongs to the drug/metabolite transporter (DMT) superfamily. Small multidrug resistance (SMR) (TC 2.A.7.1) family.</text>
</comment>
<dbReference type="Pfam" id="PF00892">
    <property type="entry name" value="EamA"/>
    <property type="match status" value="1"/>
</dbReference>
<feature type="domain" description="EamA" evidence="14">
    <location>
        <begin position="140"/>
        <end position="274"/>
    </location>
</feature>
<dbReference type="InterPro" id="IPR037185">
    <property type="entry name" value="EmrE-like"/>
</dbReference>
<keyword evidence="10" id="KW-0443">Lipid metabolism</keyword>
<protein>
    <submittedName>
        <fullName evidence="15">DMT family transporter</fullName>
    </submittedName>
</protein>
<keyword evidence="11 13" id="KW-0472">Membrane</keyword>
<evidence type="ECO:0000256" key="3">
    <source>
        <dbReference type="ARBA" id="ARBA00022475"/>
    </source>
</evidence>
<dbReference type="EMBL" id="JAUKWQ010000006">
    <property type="protein sequence ID" value="MDO1583946.1"/>
    <property type="molecule type" value="Genomic_DNA"/>
</dbReference>
<feature type="transmembrane region" description="Helical" evidence="13">
    <location>
        <begin position="234"/>
        <end position="252"/>
    </location>
</feature>
<keyword evidence="6" id="KW-0441">Lipid A biosynthesis</keyword>
<dbReference type="SUPFAM" id="SSF103481">
    <property type="entry name" value="Multidrug resistance efflux transporter EmrE"/>
    <property type="match status" value="2"/>
</dbReference>
<dbReference type="Proteomes" id="UP001169006">
    <property type="component" value="Unassembled WGS sequence"/>
</dbReference>
<keyword evidence="16" id="KW-1185">Reference proteome</keyword>
<evidence type="ECO:0000256" key="2">
    <source>
        <dbReference type="ARBA" id="ARBA00022448"/>
    </source>
</evidence>
<evidence type="ECO:0000256" key="8">
    <source>
        <dbReference type="ARBA" id="ARBA00022985"/>
    </source>
</evidence>
<dbReference type="InterPro" id="IPR000620">
    <property type="entry name" value="EamA_dom"/>
</dbReference>
<dbReference type="RefSeq" id="WP_302078174.1">
    <property type="nucleotide sequence ID" value="NZ_JAUKWQ010000006.1"/>
</dbReference>
<feature type="transmembrane region" description="Helical" evidence="13">
    <location>
        <begin position="140"/>
        <end position="158"/>
    </location>
</feature>
<gene>
    <name evidence="15" type="ORF">Q2T52_17830</name>
</gene>
<organism evidence="15 16">
    <name type="scientific">Rhizobium oryzicola</name>
    <dbReference type="NCBI Taxonomy" id="1232668"/>
    <lineage>
        <taxon>Bacteria</taxon>
        <taxon>Pseudomonadati</taxon>
        <taxon>Pseudomonadota</taxon>
        <taxon>Alphaproteobacteria</taxon>
        <taxon>Hyphomicrobiales</taxon>
        <taxon>Rhizobiaceae</taxon>
        <taxon>Rhizobium/Agrobacterium group</taxon>
        <taxon>Rhizobium</taxon>
    </lineage>
</organism>
<keyword evidence="5" id="KW-0997">Cell inner membrane</keyword>
<feature type="transmembrane region" description="Helical" evidence="13">
    <location>
        <begin position="58"/>
        <end position="82"/>
    </location>
</feature>
<evidence type="ECO:0000256" key="1">
    <source>
        <dbReference type="ARBA" id="ARBA00004651"/>
    </source>
</evidence>
<evidence type="ECO:0000256" key="7">
    <source>
        <dbReference type="ARBA" id="ARBA00022692"/>
    </source>
</evidence>
<evidence type="ECO:0000256" key="6">
    <source>
        <dbReference type="ARBA" id="ARBA00022556"/>
    </source>
</evidence>
<feature type="transmembrane region" description="Helical" evidence="13">
    <location>
        <begin position="102"/>
        <end position="128"/>
    </location>
</feature>
<comment type="subcellular location">
    <subcellularLocation>
        <location evidence="1">Cell membrane</location>
        <topology evidence="1">Multi-pass membrane protein</topology>
    </subcellularLocation>
</comment>
<evidence type="ECO:0000256" key="9">
    <source>
        <dbReference type="ARBA" id="ARBA00022989"/>
    </source>
</evidence>
<evidence type="ECO:0000256" key="5">
    <source>
        <dbReference type="ARBA" id="ARBA00022519"/>
    </source>
</evidence>